<dbReference type="Proteomes" id="UP000616608">
    <property type="component" value="Unassembled WGS sequence"/>
</dbReference>
<evidence type="ECO:0000256" key="1">
    <source>
        <dbReference type="ARBA" id="ARBA00022490"/>
    </source>
</evidence>
<name>A0A917LEM2_9BACI</name>
<dbReference type="SUPFAM" id="SSF46785">
    <property type="entry name" value="Winged helix' DNA-binding domain"/>
    <property type="match status" value="2"/>
</dbReference>
<dbReference type="InterPro" id="IPR005234">
    <property type="entry name" value="ScpB_csome_segregation"/>
</dbReference>
<reference evidence="6" key="1">
    <citation type="journal article" date="2014" name="Int. J. Syst. Evol. Microbiol.">
        <title>Complete genome sequence of Corynebacterium casei LMG S-19264T (=DSM 44701T), isolated from a smear-ripened cheese.</title>
        <authorList>
            <consortium name="US DOE Joint Genome Institute (JGI-PGF)"/>
            <person name="Walter F."/>
            <person name="Albersmeier A."/>
            <person name="Kalinowski J."/>
            <person name="Ruckert C."/>
        </authorList>
    </citation>
    <scope>NUCLEOTIDE SEQUENCE</scope>
    <source>
        <strain evidence="6">CGMCC 1.15760</strain>
    </source>
</reference>
<proteinExistence type="inferred from homology"/>
<keyword evidence="3 5" id="KW-0159">Chromosome partition</keyword>
<comment type="similarity">
    <text evidence="5">Belongs to the ScpB family.</text>
</comment>
<dbReference type="HAMAP" id="MF_01804">
    <property type="entry name" value="ScpB"/>
    <property type="match status" value="1"/>
</dbReference>
<dbReference type="PANTHER" id="PTHR34298">
    <property type="entry name" value="SEGREGATION AND CONDENSATION PROTEIN B"/>
    <property type="match status" value="1"/>
</dbReference>
<dbReference type="GO" id="GO:0005737">
    <property type="term" value="C:cytoplasm"/>
    <property type="evidence" value="ECO:0007669"/>
    <property type="project" value="UniProtKB-SubCell"/>
</dbReference>
<sequence length="194" mass="21797">MTLTTQIEGLLFVVGEEGLTKEQLASITGETLVAIEQALHELRIRYEDEAFAFYLRQTASRYRLMTKPALENVIEKLIDNPPVQALSQAALEVLAIVAYEQPVTRIDVEAIRGVKSERPLHTLAAKGLIREVGRHDGIGRAILYGTTDDFLRHFDLTDLSELPPLPAAEEEQDETTDLFMSKFEATFHDNEQES</sequence>
<dbReference type="AlphaFoldDB" id="A0A917LEM2"/>
<dbReference type="GO" id="GO:0051301">
    <property type="term" value="P:cell division"/>
    <property type="evidence" value="ECO:0007669"/>
    <property type="project" value="UniProtKB-KW"/>
</dbReference>
<comment type="subcellular location">
    <subcellularLocation>
        <location evidence="5">Cytoplasm</location>
    </subcellularLocation>
    <text evidence="5">Associated with two foci at the outer edges of the nucleoid region in young cells, and at four foci within both cell halves in older cells.</text>
</comment>
<keyword evidence="2 5" id="KW-0132">Cell division</keyword>
<evidence type="ECO:0000313" key="7">
    <source>
        <dbReference type="Proteomes" id="UP000616608"/>
    </source>
</evidence>
<reference evidence="6" key="2">
    <citation type="submission" date="2020-09" db="EMBL/GenBank/DDBJ databases">
        <authorList>
            <person name="Sun Q."/>
            <person name="Zhou Y."/>
        </authorList>
    </citation>
    <scope>NUCLEOTIDE SEQUENCE</scope>
    <source>
        <strain evidence="6">CGMCC 1.15760</strain>
    </source>
</reference>
<keyword evidence="4 5" id="KW-0131">Cell cycle</keyword>
<dbReference type="NCBIfam" id="TIGR00281">
    <property type="entry name" value="SMC-Scp complex subunit ScpB"/>
    <property type="match status" value="1"/>
</dbReference>
<evidence type="ECO:0000256" key="2">
    <source>
        <dbReference type="ARBA" id="ARBA00022618"/>
    </source>
</evidence>
<keyword evidence="1 5" id="KW-0963">Cytoplasm</keyword>
<dbReference type="Pfam" id="PF04079">
    <property type="entry name" value="SMC_ScpB"/>
    <property type="match status" value="1"/>
</dbReference>
<dbReference type="InterPro" id="IPR036390">
    <property type="entry name" value="WH_DNA-bd_sf"/>
</dbReference>
<evidence type="ECO:0000256" key="3">
    <source>
        <dbReference type="ARBA" id="ARBA00022829"/>
    </source>
</evidence>
<dbReference type="InterPro" id="IPR036388">
    <property type="entry name" value="WH-like_DNA-bd_sf"/>
</dbReference>
<evidence type="ECO:0000313" key="6">
    <source>
        <dbReference type="EMBL" id="GGG17108.1"/>
    </source>
</evidence>
<dbReference type="RefSeq" id="WP_188613873.1">
    <property type="nucleotide sequence ID" value="NZ_BMJT01000003.1"/>
</dbReference>
<protein>
    <recommendedName>
        <fullName evidence="5">Segregation and condensation protein B</fullName>
    </recommendedName>
</protein>
<comment type="caution">
    <text evidence="6">The sequence shown here is derived from an EMBL/GenBank/DDBJ whole genome shotgun (WGS) entry which is preliminary data.</text>
</comment>
<evidence type="ECO:0000256" key="5">
    <source>
        <dbReference type="HAMAP-Rule" id="MF_01804"/>
    </source>
</evidence>
<dbReference type="GO" id="GO:0051304">
    <property type="term" value="P:chromosome separation"/>
    <property type="evidence" value="ECO:0007669"/>
    <property type="project" value="InterPro"/>
</dbReference>
<comment type="subunit">
    <text evidence="5">Homodimer. Homodimerization may be required to stabilize the binding of ScpA to the Smc head domains. Component of a cohesin-like complex composed of ScpA, ScpB and the Smc homodimer, in which ScpA and ScpB bind to the head domain of Smc. The presence of the three proteins is required for the association of the complex with DNA.</text>
</comment>
<dbReference type="EMBL" id="BMJT01000003">
    <property type="protein sequence ID" value="GGG17108.1"/>
    <property type="molecule type" value="Genomic_DNA"/>
</dbReference>
<dbReference type="Gene3D" id="1.10.10.10">
    <property type="entry name" value="Winged helix-like DNA-binding domain superfamily/Winged helix DNA-binding domain"/>
    <property type="match status" value="2"/>
</dbReference>
<gene>
    <name evidence="5 6" type="primary">scpB</name>
    <name evidence="6" type="ORF">GCM10007425_09370</name>
</gene>
<comment type="function">
    <text evidence="5">Participates in chromosomal partition during cell division. May act via the formation of a condensin-like complex containing Smc and ScpA that pull DNA away from mid-cell into both cell halves.</text>
</comment>
<keyword evidence="7" id="KW-1185">Reference proteome</keyword>
<dbReference type="PIRSF" id="PIRSF019345">
    <property type="entry name" value="ScpB"/>
    <property type="match status" value="1"/>
</dbReference>
<dbReference type="PANTHER" id="PTHR34298:SF2">
    <property type="entry name" value="SEGREGATION AND CONDENSATION PROTEIN B"/>
    <property type="match status" value="1"/>
</dbReference>
<dbReference type="GO" id="GO:0006260">
    <property type="term" value="P:DNA replication"/>
    <property type="evidence" value="ECO:0007669"/>
    <property type="project" value="UniProtKB-UniRule"/>
</dbReference>
<accession>A0A917LEM2</accession>
<organism evidence="6 7">
    <name type="scientific">Lysinibacillus alkalisoli</name>
    <dbReference type="NCBI Taxonomy" id="1911548"/>
    <lineage>
        <taxon>Bacteria</taxon>
        <taxon>Bacillati</taxon>
        <taxon>Bacillota</taxon>
        <taxon>Bacilli</taxon>
        <taxon>Bacillales</taxon>
        <taxon>Bacillaceae</taxon>
        <taxon>Lysinibacillus</taxon>
    </lineage>
</organism>
<evidence type="ECO:0000256" key="4">
    <source>
        <dbReference type="ARBA" id="ARBA00023306"/>
    </source>
</evidence>